<dbReference type="InterPro" id="IPR036890">
    <property type="entry name" value="HATPase_C_sf"/>
</dbReference>
<keyword evidence="5" id="KW-0808">Transferase</keyword>
<dbReference type="EC" id="2.7.13.3" evidence="3"/>
<evidence type="ECO:0000256" key="6">
    <source>
        <dbReference type="ARBA" id="ARBA00022692"/>
    </source>
</evidence>
<evidence type="ECO:0000256" key="2">
    <source>
        <dbReference type="ARBA" id="ARBA00004370"/>
    </source>
</evidence>
<dbReference type="InterPro" id="IPR003594">
    <property type="entry name" value="HATPase_dom"/>
</dbReference>
<evidence type="ECO:0000313" key="14">
    <source>
        <dbReference type="EMBL" id="PTE21554.1"/>
    </source>
</evidence>
<dbReference type="PANTHER" id="PTHR45436:SF8">
    <property type="entry name" value="HISTIDINE KINASE"/>
    <property type="match status" value="1"/>
</dbReference>
<evidence type="ECO:0000256" key="5">
    <source>
        <dbReference type="ARBA" id="ARBA00022679"/>
    </source>
</evidence>
<dbReference type="SMART" id="SM00304">
    <property type="entry name" value="HAMP"/>
    <property type="match status" value="1"/>
</dbReference>
<name>A0A2T4JUI2_9RHOB</name>
<dbReference type="Pfam" id="PF00672">
    <property type="entry name" value="HAMP"/>
    <property type="match status" value="1"/>
</dbReference>
<dbReference type="RefSeq" id="WP_107664067.1">
    <property type="nucleotide sequence ID" value="NZ_PZKG01000046.1"/>
</dbReference>
<evidence type="ECO:0000256" key="11">
    <source>
        <dbReference type="SAM" id="Phobius"/>
    </source>
</evidence>
<dbReference type="GO" id="GO:0005886">
    <property type="term" value="C:plasma membrane"/>
    <property type="evidence" value="ECO:0007669"/>
    <property type="project" value="TreeGrafter"/>
</dbReference>
<dbReference type="EMBL" id="PZKG01000046">
    <property type="protein sequence ID" value="PTE21554.1"/>
    <property type="molecule type" value="Genomic_DNA"/>
</dbReference>
<dbReference type="InterPro" id="IPR003660">
    <property type="entry name" value="HAMP_dom"/>
</dbReference>
<evidence type="ECO:0000256" key="1">
    <source>
        <dbReference type="ARBA" id="ARBA00000085"/>
    </source>
</evidence>
<proteinExistence type="predicted"/>
<evidence type="ECO:0000256" key="4">
    <source>
        <dbReference type="ARBA" id="ARBA00022553"/>
    </source>
</evidence>
<keyword evidence="4" id="KW-0597">Phosphoprotein</keyword>
<dbReference type="PROSITE" id="PS50109">
    <property type="entry name" value="HIS_KIN"/>
    <property type="match status" value="1"/>
</dbReference>
<feature type="domain" description="Histidine kinase" evidence="12">
    <location>
        <begin position="246"/>
        <end position="458"/>
    </location>
</feature>
<dbReference type="SMART" id="SM00388">
    <property type="entry name" value="HisKA"/>
    <property type="match status" value="1"/>
</dbReference>
<dbReference type="SUPFAM" id="SSF47384">
    <property type="entry name" value="Homodimeric domain of signal transducing histidine kinase"/>
    <property type="match status" value="1"/>
</dbReference>
<gene>
    <name evidence="14" type="ORF">C5F48_11540</name>
</gene>
<dbReference type="SUPFAM" id="SSF158472">
    <property type="entry name" value="HAMP domain-like"/>
    <property type="match status" value="1"/>
</dbReference>
<feature type="transmembrane region" description="Helical" evidence="11">
    <location>
        <begin position="21"/>
        <end position="40"/>
    </location>
</feature>
<dbReference type="InterPro" id="IPR003661">
    <property type="entry name" value="HisK_dim/P_dom"/>
</dbReference>
<dbReference type="CDD" id="cd06225">
    <property type="entry name" value="HAMP"/>
    <property type="match status" value="1"/>
</dbReference>
<dbReference type="PRINTS" id="PR00344">
    <property type="entry name" value="BCTRLSENSOR"/>
</dbReference>
<dbReference type="OrthoDB" id="9815202at2"/>
<comment type="subcellular location">
    <subcellularLocation>
        <location evidence="2">Membrane</location>
    </subcellularLocation>
</comment>
<accession>A0A2T4JUI2</accession>
<organism evidence="14 15">
    <name type="scientific">Cereibacter changlensis JA139</name>
    <dbReference type="NCBI Taxonomy" id="1188249"/>
    <lineage>
        <taxon>Bacteria</taxon>
        <taxon>Pseudomonadati</taxon>
        <taxon>Pseudomonadota</taxon>
        <taxon>Alphaproteobacteria</taxon>
        <taxon>Rhodobacterales</taxon>
        <taxon>Paracoccaceae</taxon>
        <taxon>Cereibacter</taxon>
    </lineage>
</organism>
<dbReference type="GO" id="GO:0000155">
    <property type="term" value="F:phosphorelay sensor kinase activity"/>
    <property type="evidence" value="ECO:0007669"/>
    <property type="project" value="InterPro"/>
</dbReference>
<dbReference type="PROSITE" id="PS50885">
    <property type="entry name" value="HAMP"/>
    <property type="match status" value="1"/>
</dbReference>
<comment type="caution">
    <text evidence="14">The sequence shown here is derived from an EMBL/GenBank/DDBJ whole genome shotgun (WGS) entry which is preliminary data.</text>
</comment>
<protein>
    <recommendedName>
        <fullName evidence="3">histidine kinase</fullName>
        <ecNumber evidence="3">2.7.13.3</ecNumber>
    </recommendedName>
</protein>
<keyword evidence="9" id="KW-0902">Two-component regulatory system</keyword>
<dbReference type="Proteomes" id="UP000241010">
    <property type="component" value="Unassembled WGS sequence"/>
</dbReference>
<evidence type="ECO:0000259" key="13">
    <source>
        <dbReference type="PROSITE" id="PS50885"/>
    </source>
</evidence>
<keyword evidence="6 11" id="KW-0812">Transmembrane</keyword>
<dbReference type="Gene3D" id="3.30.565.10">
    <property type="entry name" value="Histidine kinase-like ATPase, C-terminal domain"/>
    <property type="match status" value="1"/>
</dbReference>
<feature type="transmembrane region" description="Helical" evidence="11">
    <location>
        <begin position="161"/>
        <end position="186"/>
    </location>
</feature>
<dbReference type="InterPro" id="IPR005467">
    <property type="entry name" value="His_kinase_dom"/>
</dbReference>
<dbReference type="SUPFAM" id="SSF55874">
    <property type="entry name" value="ATPase domain of HSP90 chaperone/DNA topoisomerase II/histidine kinase"/>
    <property type="match status" value="1"/>
</dbReference>
<dbReference type="PANTHER" id="PTHR45436">
    <property type="entry name" value="SENSOR HISTIDINE KINASE YKOH"/>
    <property type="match status" value="1"/>
</dbReference>
<evidence type="ECO:0000256" key="10">
    <source>
        <dbReference type="ARBA" id="ARBA00023136"/>
    </source>
</evidence>
<evidence type="ECO:0000256" key="8">
    <source>
        <dbReference type="ARBA" id="ARBA00022989"/>
    </source>
</evidence>
<feature type="domain" description="HAMP" evidence="13">
    <location>
        <begin position="186"/>
        <end position="238"/>
    </location>
</feature>
<dbReference type="Pfam" id="PF02518">
    <property type="entry name" value="HATPase_c"/>
    <property type="match status" value="1"/>
</dbReference>
<evidence type="ECO:0000256" key="9">
    <source>
        <dbReference type="ARBA" id="ARBA00023012"/>
    </source>
</evidence>
<keyword evidence="7 14" id="KW-0418">Kinase</keyword>
<keyword evidence="8 11" id="KW-1133">Transmembrane helix</keyword>
<dbReference type="Gene3D" id="6.10.340.10">
    <property type="match status" value="1"/>
</dbReference>
<evidence type="ECO:0000256" key="3">
    <source>
        <dbReference type="ARBA" id="ARBA00012438"/>
    </source>
</evidence>
<evidence type="ECO:0000256" key="7">
    <source>
        <dbReference type="ARBA" id="ARBA00022777"/>
    </source>
</evidence>
<dbReference type="AlphaFoldDB" id="A0A2T4JUI2"/>
<dbReference type="InterPro" id="IPR036097">
    <property type="entry name" value="HisK_dim/P_sf"/>
</dbReference>
<sequence length="465" mass="49432">MSDAPLTRLMRSSSLRLAARLALIFVGATLLAGVVSFSLLTNALQERLRADARQMAESLGATYQVAGLIDLHAQIATNIATTRDFANLYLFIDNSGRIVFGNFSLRQPFTGPRDLVSGRDLLLPGREAPQGLGFSAYGVKLPAGWIMAARQTSALDEVQGIVLQSVALGLGLAIALAVAVALALAWRAERRIARLSEVLDRAAVGDLAQRAAEAGGDDIGRISRAVNATLDQLQQTVESLRQVSSDVAHDLRTPITRLRARLEPLTLRSDLPSDAAAEVTAAMEQSDRIVQIFNALLRIAQLEGGGARPRFAPLDLGGLLSDLQEMLEPVAEDLGHRLTCETVPLTVSGDRDLLAQAISNVVENAFRHCPAPAEIRMTLQALPGQALLSVTDNGPGIPAAEQEAVFRRFYRLERSRNSEGSGLGLSLVAAIVRLHGGSVEVADAGPGLSLRIRLPLAGPPEIAAS</sequence>
<dbReference type="SMART" id="SM00387">
    <property type="entry name" value="HATPase_c"/>
    <property type="match status" value="1"/>
</dbReference>
<keyword evidence="15" id="KW-1185">Reference proteome</keyword>
<dbReference type="InterPro" id="IPR050428">
    <property type="entry name" value="TCS_sensor_his_kinase"/>
</dbReference>
<dbReference type="Pfam" id="PF00512">
    <property type="entry name" value="HisKA"/>
    <property type="match status" value="1"/>
</dbReference>
<keyword evidence="10 11" id="KW-0472">Membrane</keyword>
<evidence type="ECO:0000259" key="12">
    <source>
        <dbReference type="PROSITE" id="PS50109"/>
    </source>
</evidence>
<evidence type="ECO:0000313" key="15">
    <source>
        <dbReference type="Proteomes" id="UP000241010"/>
    </source>
</evidence>
<dbReference type="CDD" id="cd00082">
    <property type="entry name" value="HisKA"/>
    <property type="match status" value="1"/>
</dbReference>
<dbReference type="InterPro" id="IPR004358">
    <property type="entry name" value="Sig_transdc_His_kin-like_C"/>
</dbReference>
<dbReference type="Gene3D" id="1.10.287.130">
    <property type="match status" value="1"/>
</dbReference>
<reference evidence="14 15" key="1">
    <citation type="submission" date="2018-03" db="EMBL/GenBank/DDBJ databases">
        <title>Cereibacter changlensis.</title>
        <authorList>
            <person name="Meyer T.E."/>
            <person name="Miller S."/>
            <person name="Lodha T."/>
            <person name="Gandham S."/>
            <person name="Chintalapati S."/>
            <person name="Chintalapati V.R."/>
        </authorList>
    </citation>
    <scope>NUCLEOTIDE SEQUENCE [LARGE SCALE GENOMIC DNA]</scope>
    <source>
        <strain evidence="14 15">JA139</strain>
    </source>
</reference>
<comment type="catalytic activity">
    <reaction evidence="1">
        <text>ATP + protein L-histidine = ADP + protein N-phospho-L-histidine.</text>
        <dbReference type="EC" id="2.7.13.3"/>
    </reaction>
</comment>